<organism evidence="1 2">
    <name type="scientific">Maribacter sedimenticola</name>
    <dbReference type="NCBI Taxonomy" id="228956"/>
    <lineage>
        <taxon>Bacteria</taxon>
        <taxon>Pseudomonadati</taxon>
        <taxon>Bacteroidota</taxon>
        <taxon>Flavobacteriia</taxon>
        <taxon>Flavobacteriales</taxon>
        <taxon>Flavobacteriaceae</taxon>
        <taxon>Maribacter</taxon>
    </lineage>
</organism>
<accession>A0ABY1SI78</accession>
<sequence>MKNILSIILIFHFGVYNFNYSDNIIGTWRVKKNVNLRTLKEHKEITRCNFKQIKTENGTGYPDRTFKVNGDYIDYYTADYKEYGKWEIVDNNLVLNHILEKKILILIKNY</sequence>
<evidence type="ECO:0000313" key="1">
    <source>
        <dbReference type="EMBL" id="SNR54115.1"/>
    </source>
</evidence>
<keyword evidence="2" id="KW-1185">Reference proteome</keyword>
<evidence type="ECO:0000313" key="2">
    <source>
        <dbReference type="Proteomes" id="UP000198337"/>
    </source>
</evidence>
<comment type="caution">
    <text evidence="1">The sequence shown here is derived from an EMBL/GenBank/DDBJ whole genome shotgun (WGS) entry which is preliminary data.</text>
</comment>
<dbReference type="RefSeq" id="WP_089260711.1">
    <property type="nucleotide sequence ID" value="NZ_FZNV01000003.1"/>
</dbReference>
<proteinExistence type="predicted"/>
<dbReference type="Proteomes" id="UP000198337">
    <property type="component" value="Unassembled WGS sequence"/>
</dbReference>
<protein>
    <recommendedName>
        <fullName evidence="3">Lipocalin-like domain-containing protein</fullName>
    </recommendedName>
</protein>
<evidence type="ECO:0008006" key="3">
    <source>
        <dbReference type="Google" id="ProtNLM"/>
    </source>
</evidence>
<reference evidence="1 2" key="1">
    <citation type="submission" date="2017-06" db="EMBL/GenBank/DDBJ databases">
        <authorList>
            <person name="Varghese N."/>
            <person name="Submissions S."/>
        </authorList>
    </citation>
    <scope>NUCLEOTIDE SEQUENCE [LARGE SCALE GENOMIC DNA]</scope>
    <source>
        <strain evidence="1 2">DSM 19840</strain>
    </source>
</reference>
<dbReference type="EMBL" id="FZNV01000003">
    <property type="protein sequence ID" value="SNR54115.1"/>
    <property type="molecule type" value="Genomic_DNA"/>
</dbReference>
<name>A0ABY1SI78_9FLAO</name>
<gene>
    <name evidence="1" type="ORF">SAMN04488009_2256</name>
</gene>